<accession>A0A150Q3E8</accession>
<sequence length="306" mass="32386">MSWRFQGSAAAWGLWLALGGAGCGDQRFVIGMFAPGQGGGGAASAPERPTFEPPAAMTELNSDSREEDPTLTDDLLEVYFMSDRGGSRDIWTSRRAGVGSPWDAPHAVENINLAESIEDTPCVSGDGLRIWFYSRREPEGIWLAERASRDDPWGAPAHVGALAVEGATVMGPHVDPTGLLVVAGVTPADAETYLAIASRESPEDDWSALVPLAGLDGPGDEGAPFLFGDGKQILFRSSRAGGGDLFWARRASAEAAFEEAAPLEEPVSLPGERDTDPHLSPDGSVLYFASTRTGVADLYEARRAAP</sequence>
<evidence type="ECO:0000256" key="1">
    <source>
        <dbReference type="SAM" id="MobiDB-lite"/>
    </source>
</evidence>
<proteinExistence type="predicted"/>
<dbReference type="InterPro" id="IPR011659">
    <property type="entry name" value="WD40"/>
</dbReference>
<evidence type="ECO:0000313" key="3">
    <source>
        <dbReference type="Proteomes" id="UP000075260"/>
    </source>
</evidence>
<name>A0A150Q3E8_SORCE</name>
<dbReference type="Pfam" id="PF07676">
    <property type="entry name" value="PD40"/>
    <property type="match status" value="3"/>
</dbReference>
<dbReference type="Gene3D" id="2.120.10.30">
    <property type="entry name" value="TolB, C-terminal domain"/>
    <property type="match status" value="1"/>
</dbReference>
<dbReference type="OrthoDB" id="5508396at2"/>
<dbReference type="InterPro" id="IPR011042">
    <property type="entry name" value="6-blade_b-propeller_TolB-like"/>
</dbReference>
<dbReference type="EMBL" id="JEMA01001087">
    <property type="protein sequence ID" value="KYF62535.1"/>
    <property type="molecule type" value="Genomic_DNA"/>
</dbReference>
<evidence type="ECO:0000313" key="2">
    <source>
        <dbReference type="EMBL" id="KYF62535.1"/>
    </source>
</evidence>
<comment type="caution">
    <text evidence="2">The sequence shown here is derived from an EMBL/GenBank/DDBJ whole genome shotgun (WGS) entry which is preliminary data.</text>
</comment>
<dbReference type="PROSITE" id="PS51257">
    <property type="entry name" value="PROKAR_LIPOPROTEIN"/>
    <property type="match status" value="1"/>
</dbReference>
<reference evidence="2 3" key="1">
    <citation type="submission" date="2014-02" db="EMBL/GenBank/DDBJ databases">
        <title>The small core and large imbalanced accessory genome model reveals a collaborative survival strategy of Sorangium cellulosum strains in nature.</title>
        <authorList>
            <person name="Han K."/>
            <person name="Peng R."/>
            <person name="Blom J."/>
            <person name="Li Y.-Z."/>
        </authorList>
    </citation>
    <scope>NUCLEOTIDE SEQUENCE [LARGE SCALE GENOMIC DNA]</scope>
    <source>
        <strain evidence="2 3">So0008-312</strain>
    </source>
</reference>
<organism evidence="2 3">
    <name type="scientific">Sorangium cellulosum</name>
    <name type="common">Polyangium cellulosum</name>
    <dbReference type="NCBI Taxonomy" id="56"/>
    <lineage>
        <taxon>Bacteria</taxon>
        <taxon>Pseudomonadati</taxon>
        <taxon>Myxococcota</taxon>
        <taxon>Polyangia</taxon>
        <taxon>Polyangiales</taxon>
        <taxon>Polyangiaceae</taxon>
        <taxon>Sorangium</taxon>
    </lineage>
</organism>
<dbReference type="AlphaFoldDB" id="A0A150Q3E8"/>
<dbReference type="SUPFAM" id="SSF82171">
    <property type="entry name" value="DPP6 N-terminal domain-like"/>
    <property type="match status" value="1"/>
</dbReference>
<feature type="region of interest" description="Disordered" evidence="1">
    <location>
        <begin position="259"/>
        <end position="283"/>
    </location>
</feature>
<protein>
    <submittedName>
        <fullName evidence="2">Uncharacterized protein</fullName>
    </submittedName>
</protein>
<gene>
    <name evidence="2" type="ORF">BE15_10715</name>
</gene>
<dbReference type="Proteomes" id="UP000075260">
    <property type="component" value="Unassembled WGS sequence"/>
</dbReference>
<dbReference type="RefSeq" id="WP_061612616.1">
    <property type="nucleotide sequence ID" value="NZ_JEMA01001087.1"/>
</dbReference>
<feature type="region of interest" description="Disordered" evidence="1">
    <location>
        <begin position="38"/>
        <end position="68"/>
    </location>
</feature>